<name>A0A9P3GJI8_9APHY</name>
<evidence type="ECO:0000259" key="3">
    <source>
        <dbReference type="PROSITE" id="PS50213"/>
    </source>
</evidence>
<dbReference type="Pfam" id="PF02469">
    <property type="entry name" value="Fasciclin"/>
    <property type="match status" value="2"/>
</dbReference>
<dbReference type="Proteomes" id="UP000703269">
    <property type="component" value="Unassembled WGS sequence"/>
</dbReference>
<dbReference type="GO" id="GO:0005615">
    <property type="term" value="C:extracellular space"/>
    <property type="evidence" value="ECO:0007669"/>
    <property type="project" value="TreeGrafter"/>
</dbReference>
<feature type="compositionally biased region" description="Basic and acidic residues" evidence="1">
    <location>
        <begin position="69"/>
        <end position="81"/>
    </location>
</feature>
<evidence type="ECO:0000256" key="2">
    <source>
        <dbReference type="SAM" id="SignalP"/>
    </source>
</evidence>
<comment type="caution">
    <text evidence="4">The sequence shown here is derived from an EMBL/GenBank/DDBJ whole genome shotgun (WGS) entry which is preliminary data.</text>
</comment>
<proteinExistence type="predicted"/>
<feature type="compositionally biased region" description="Pro residues" evidence="1">
    <location>
        <begin position="49"/>
        <end position="68"/>
    </location>
</feature>
<dbReference type="Gene3D" id="2.30.180.10">
    <property type="entry name" value="FAS1 domain"/>
    <property type="match status" value="2"/>
</dbReference>
<accession>A0A9P3GJI8</accession>
<evidence type="ECO:0000256" key="1">
    <source>
        <dbReference type="SAM" id="MobiDB-lite"/>
    </source>
</evidence>
<dbReference type="AlphaFoldDB" id="A0A9P3GJI8"/>
<feature type="signal peptide" evidence="2">
    <location>
        <begin position="1"/>
        <end position="17"/>
    </location>
</feature>
<dbReference type="SUPFAM" id="SSF82153">
    <property type="entry name" value="FAS1 domain"/>
    <property type="match status" value="2"/>
</dbReference>
<dbReference type="SMART" id="SM00554">
    <property type="entry name" value="FAS1"/>
    <property type="match status" value="2"/>
</dbReference>
<organism evidence="4 5">
    <name type="scientific">Phanerochaete sordida</name>
    <dbReference type="NCBI Taxonomy" id="48140"/>
    <lineage>
        <taxon>Eukaryota</taxon>
        <taxon>Fungi</taxon>
        <taxon>Dikarya</taxon>
        <taxon>Basidiomycota</taxon>
        <taxon>Agaricomycotina</taxon>
        <taxon>Agaricomycetes</taxon>
        <taxon>Polyporales</taxon>
        <taxon>Phanerochaetaceae</taxon>
        <taxon>Phanerochaete</taxon>
    </lineage>
</organism>
<dbReference type="GO" id="GO:0016236">
    <property type="term" value="P:macroautophagy"/>
    <property type="evidence" value="ECO:0007669"/>
    <property type="project" value="TreeGrafter"/>
</dbReference>
<reference evidence="4 5" key="1">
    <citation type="submission" date="2021-08" db="EMBL/GenBank/DDBJ databases">
        <title>Draft Genome Sequence of Phanerochaete sordida strain YK-624.</title>
        <authorList>
            <person name="Mori T."/>
            <person name="Dohra H."/>
            <person name="Suzuki T."/>
            <person name="Kawagishi H."/>
            <person name="Hirai H."/>
        </authorList>
    </citation>
    <scope>NUCLEOTIDE SEQUENCE [LARGE SCALE GENOMIC DNA]</scope>
    <source>
        <strain evidence="4 5">YK-624</strain>
    </source>
</reference>
<dbReference type="EMBL" id="BPQB01000067">
    <property type="protein sequence ID" value="GJE97068.1"/>
    <property type="molecule type" value="Genomic_DNA"/>
</dbReference>
<dbReference type="OrthoDB" id="7700931at2759"/>
<feature type="compositionally biased region" description="Pro residues" evidence="1">
    <location>
        <begin position="488"/>
        <end position="520"/>
    </location>
</feature>
<dbReference type="InterPro" id="IPR000782">
    <property type="entry name" value="FAS1_domain"/>
</dbReference>
<gene>
    <name evidence="4" type="ORF">PsYK624_132780</name>
</gene>
<sequence>MLARSLAALLAASLAVAAVPNGGPFVFENDVNDVNDGQWVMDALRRVRPAPPEPPRMPGPPPHLPHPGPPHDPHHAPHHPKVDDKTIFQALESDERFSRVFKLVNISDEVTALLNDSSQAVTFFAPPDRALKPPKRHGGHAPRRDAAFDEFGVEDFFGGGDVTAGGELELFAALEGFVDAQLLEGSDDDDDKERKHKIIKKIVTAVLQYHVLPGELSAHELAKNTTYPTALTLHEGSFAGQPLRLRVEQPPRLLKPTLSLNFYAKVLFADVQTKNGVIHVVNHPLFPPPSIFTTLFAFSDHFSTLTSAIQRVNFTDAIDWHWVRESKTLEGSPALTFFAPTNFAFKRLPPRLKFFLFSPFGHHVLKKILAFHTVPDIILHTNYFYNASDEDAATRSNVVDAEGDYYDQIPTSFEWEDIAAKPKPKQHSREEALMGQLRKMGGAAPLGGHGCAKHADEDWHWDQERARPERDGYGFVSGEYQPDDRRPPPPPHGPHPHPHPPPPPPPPEHAPHPPHLPTPKPVWHVNGTLPTLLANHTLAVHVAQFHTVLPHKRYATVLAVNGHVAVRADVPARNGAVHVVSRLISPRKHDKHHDADFVFSEEEAVAQNDKDWEEWEEWLPQWAAED</sequence>
<dbReference type="PANTHER" id="PTHR10900:SF122">
    <property type="entry name" value="FAS1 DOMAIN-CONTAINING PROTEIN"/>
    <property type="match status" value="1"/>
</dbReference>
<feature type="region of interest" description="Disordered" evidence="1">
    <location>
        <begin position="48"/>
        <end position="81"/>
    </location>
</feature>
<keyword evidence="5" id="KW-1185">Reference proteome</keyword>
<protein>
    <submittedName>
        <fullName evidence="4">FAS1 domain-containing protein</fullName>
    </submittedName>
</protein>
<dbReference type="PANTHER" id="PTHR10900">
    <property type="entry name" value="PERIOSTIN-RELATED"/>
    <property type="match status" value="1"/>
</dbReference>
<evidence type="ECO:0000313" key="4">
    <source>
        <dbReference type="EMBL" id="GJE97068.1"/>
    </source>
</evidence>
<dbReference type="InterPro" id="IPR036378">
    <property type="entry name" value="FAS1_dom_sf"/>
</dbReference>
<evidence type="ECO:0000313" key="5">
    <source>
        <dbReference type="Proteomes" id="UP000703269"/>
    </source>
</evidence>
<feature type="domain" description="FAS1" evidence="3">
    <location>
        <begin position="289"/>
        <end position="584"/>
    </location>
</feature>
<dbReference type="GO" id="GO:0000329">
    <property type="term" value="C:fungal-type vacuole membrane"/>
    <property type="evidence" value="ECO:0007669"/>
    <property type="project" value="TreeGrafter"/>
</dbReference>
<dbReference type="InterPro" id="IPR050904">
    <property type="entry name" value="Adhesion/Biosynth-related"/>
</dbReference>
<dbReference type="PROSITE" id="PS50213">
    <property type="entry name" value="FAS1"/>
    <property type="match status" value="2"/>
</dbReference>
<feature type="chain" id="PRO_5040155361" evidence="2">
    <location>
        <begin position="18"/>
        <end position="626"/>
    </location>
</feature>
<feature type="domain" description="FAS1" evidence="3">
    <location>
        <begin position="84"/>
        <end position="285"/>
    </location>
</feature>
<feature type="region of interest" description="Disordered" evidence="1">
    <location>
        <begin position="464"/>
        <end position="522"/>
    </location>
</feature>
<keyword evidence="2" id="KW-0732">Signal</keyword>